<dbReference type="AlphaFoldDB" id="A0A9E7NBQ2"/>
<evidence type="ECO:0000259" key="2">
    <source>
        <dbReference type="Pfam" id="PF18069"/>
    </source>
</evidence>
<dbReference type="InterPro" id="IPR041181">
    <property type="entry name" value="DR2241_middle"/>
</dbReference>
<feature type="domain" description="DR2241 stabilising" evidence="2">
    <location>
        <begin position="103"/>
        <end position="226"/>
    </location>
</feature>
<name>A0A9E7NBQ2_9EURY</name>
<evidence type="ECO:0000259" key="3">
    <source>
        <dbReference type="Pfam" id="PF24039"/>
    </source>
</evidence>
<protein>
    <submittedName>
        <fullName evidence="4">DR2241 family protein</fullName>
    </submittedName>
</protein>
<reference evidence="4" key="1">
    <citation type="submission" date="2022-06" db="EMBL/GenBank/DDBJ databases">
        <title>Diverse halophilic archaea isolated from saline environments.</title>
        <authorList>
            <person name="Cui H.-L."/>
        </authorList>
    </citation>
    <scope>NUCLEOTIDE SEQUENCE</scope>
    <source>
        <strain evidence="4">WLHS1</strain>
    </source>
</reference>
<dbReference type="EMBL" id="CP100355">
    <property type="protein sequence ID" value="UTF55499.1"/>
    <property type="molecule type" value="Genomic_DNA"/>
</dbReference>
<evidence type="ECO:0000313" key="5">
    <source>
        <dbReference type="Proteomes" id="UP001056855"/>
    </source>
</evidence>
<dbReference type="InterPro" id="IPR055772">
    <property type="entry name" value="DUF7348"/>
</dbReference>
<keyword evidence="5" id="KW-1185">Reference proteome</keyword>
<dbReference type="InterPro" id="IPR041346">
    <property type="entry name" value="DR2241_Fer4"/>
</dbReference>
<accession>A0A9E7NBQ2</accession>
<gene>
    <name evidence="4" type="ORF">NGM29_14725</name>
</gene>
<dbReference type="Pfam" id="PF18009">
    <property type="entry name" value="Fer4_23"/>
    <property type="match status" value="1"/>
</dbReference>
<sequence length="381" mass="42690">MDFDGLVAERLADGSTYRLETSTTTVEIEASTVANATERSMDELRQSLEPIGPFVTNWYVWERTVGGRETARRAFLRWCEGAPLDDPKVETVASKTDTSDVLDRYDALESGVVRHWGELQITTRLATEDGGCTGTGTGTGTGAGERVYEIRHVQDADATDETLEDHDDPRDAREIVTYDADGRYRPLKTAPTLVAGWRFAGLSGDDLVETVRTIYPATVANWHREQCGDLDVDHWLETAERQTGIYDVIDELPRETLEWLTEACCVDSQCLKRREWEYAADDPIDTDPGDGVFPCREPCSLVIAAARKWAILESEEEKTWELELTTTEMNQLAEIVDAVADGRVDEIREADVYDGANRYRARYLRAKRMDDGSLGEGATNR</sequence>
<dbReference type="Gene3D" id="3.30.1360.190">
    <property type="match status" value="1"/>
</dbReference>
<dbReference type="Proteomes" id="UP001056855">
    <property type="component" value="Chromosome"/>
</dbReference>
<dbReference type="Pfam" id="PF18069">
    <property type="entry name" value="DR2241"/>
    <property type="match status" value="1"/>
</dbReference>
<organism evidence="4 5">
    <name type="scientific">Natronosalvus rutilus</name>
    <dbReference type="NCBI Taxonomy" id="2953753"/>
    <lineage>
        <taxon>Archaea</taxon>
        <taxon>Methanobacteriati</taxon>
        <taxon>Methanobacteriota</taxon>
        <taxon>Stenosarchaea group</taxon>
        <taxon>Halobacteria</taxon>
        <taxon>Halobacteriales</taxon>
        <taxon>Natrialbaceae</taxon>
        <taxon>Natronosalvus</taxon>
    </lineage>
</organism>
<feature type="domain" description="DUF7348" evidence="3">
    <location>
        <begin position="2"/>
        <end position="66"/>
    </location>
</feature>
<evidence type="ECO:0000259" key="1">
    <source>
        <dbReference type="Pfam" id="PF18009"/>
    </source>
</evidence>
<dbReference type="Pfam" id="PF24039">
    <property type="entry name" value="DUF7348"/>
    <property type="match status" value="1"/>
</dbReference>
<evidence type="ECO:0000313" key="4">
    <source>
        <dbReference type="EMBL" id="UTF55499.1"/>
    </source>
</evidence>
<feature type="domain" description="DR2241 4Fe-4S iron-sulfur cluster binding" evidence="1">
    <location>
        <begin position="227"/>
        <end position="308"/>
    </location>
</feature>
<dbReference type="KEGG" id="sawl:NGM29_14725"/>
<proteinExistence type="predicted"/>
<dbReference type="Gene3D" id="3.30.70.2320">
    <property type="match status" value="1"/>
</dbReference>